<sequence length="334" mass="37427">MTKHLLRSKVEPFDPKKVKTVQDAFEALSHTSFQGRNLGKALDVMFQMVQEESCLKVLTLSGAMVPAGMEEIVCQLIEHHIIDAVVTTGANIIHSIVNSFDPTPEHQAHYIGAEGVDDAELYKHRINRIYDIFLPEEGYGYAEDGLLQIISEKFSPSIKHVLTPSELFEFLGEKLPGRGLLQVAYQNKTPIFCGATSDSELGLNLMKYRKRNDINITLDELKDIEYFANLIRKHEHYGTIIIGGGVPRNWAQQVFPYLDQMDQGTGGKQYNGYHYSIRFHTATQYDGGLSGCTISESISWGKYAKNATHQSVWVDATIGFPLIVTALFQKLGLI</sequence>
<dbReference type="GO" id="GO:0034038">
    <property type="term" value="F:deoxyhypusine synthase activity"/>
    <property type="evidence" value="ECO:0007669"/>
    <property type="project" value="UniProtKB-EC"/>
</dbReference>
<dbReference type="InterPro" id="IPR002773">
    <property type="entry name" value="Deoxyhypusine_synthase"/>
</dbReference>
<dbReference type="Gene3D" id="3.40.910.10">
    <property type="entry name" value="Deoxyhypusine synthase"/>
    <property type="match status" value="1"/>
</dbReference>
<dbReference type="InterPro" id="IPR029035">
    <property type="entry name" value="DHS-like_NAD/FAD-binding_dom"/>
</dbReference>
<dbReference type="PANTHER" id="PTHR11703">
    <property type="entry name" value="DEOXYHYPUSINE SYNTHASE"/>
    <property type="match status" value="1"/>
</dbReference>
<proteinExistence type="inferred from homology"/>
<evidence type="ECO:0000313" key="3">
    <source>
        <dbReference type="EMBL" id="UYP45775.1"/>
    </source>
</evidence>
<keyword evidence="4" id="KW-1185">Reference proteome</keyword>
<name>A0ABY6HQJ6_9ARCH</name>
<accession>A0ABY6HQJ6</accession>
<dbReference type="EC" id="2.5.1.46" evidence="3"/>
<gene>
    <name evidence="3" type="ORF">NEF87_002060</name>
</gene>
<dbReference type="EMBL" id="CP104013">
    <property type="protein sequence ID" value="UYP45775.1"/>
    <property type="molecule type" value="Genomic_DNA"/>
</dbReference>
<protein>
    <submittedName>
        <fullName evidence="3">Deoxyhypusine synthase</fullName>
        <ecNumber evidence="3">2.5.1.46</ecNumber>
    </submittedName>
</protein>
<dbReference type="Pfam" id="PF01916">
    <property type="entry name" value="DS"/>
    <property type="match status" value="1"/>
</dbReference>
<dbReference type="SUPFAM" id="SSF52467">
    <property type="entry name" value="DHS-like NAD/FAD-binding domain"/>
    <property type="match status" value="1"/>
</dbReference>
<comment type="similarity">
    <text evidence="1">Belongs to the deoxyhypusine synthase family.</text>
</comment>
<evidence type="ECO:0000256" key="1">
    <source>
        <dbReference type="ARBA" id="ARBA00009892"/>
    </source>
</evidence>
<evidence type="ECO:0000313" key="4">
    <source>
        <dbReference type="Proteomes" id="UP001208689"/>
    </source>
</evidence>
<keyword evidence="2 3" id="KW-0808">Transferase</keyword>
<dbReference type="Proteomes" id="UP001208689">
    <property type="component" value="Chromosome"/>
</dbReference>
<reference evidence="3" key="1">
    <citation type="submission" date="2022-09" db="EMBL/GenBank/DDBJ databases">
        <title>Actin cytoskeleton and complex cell architecture in an #Asgard archaeon.</title>
        <authorList>
            <person name="Ponce Toledo R.I."/>
            <person name="Schleper C."/>
            <person name="Rodrigues Oliveira T."/>
            <person name="Wollweber F."/>
            <person name="Xu J."/>
            <person name="Rittmann S."/>
            <person name="Klingl A."/>
            <person name="Pilhofer M."/>
        </authorList>
    </citation>
    <scope>NUCLEOTIDE SEQUENCE</scope>
    <source>
        <strain evidence="3">B-35</strain>
    </source>
</reference>
<evidence type="ECO:0000256" key="2">
    <source>
        <dbReference type="ARBA" id="ARBA00022679"/>
    </source>
</evidence>
<dbReference type="PANTHER" id="PTHR11703:SF2">
    <property type="entry name" value="DEOXYHYPUSINE SYNTHASE-LIKE PROTEIN"/>
    <property type="match status" value="1"/>
</dbReference>
<organism evidence="3 4">
    <name type="scientific">Candidatus Lokiarchaeum ossiferum</name>
    <dbReference type="NCBI Taxonomy" id="2951803"/>
    <lineage>
        <taxon>Archaea</taxon>
        <taxon>Promethearchaeati</taxon>
        <taxon>Promethearchaeota</taxon>
        <taxon>Promethearchaeia</taxon>
        <taxon>Promethearchaeales</taxon>
        <taxon>Promethearchaeaceae</taxon>
        <taxon>Candidatus Lokiarchaeum</taxon>
    </lineage>
</organism>
<dbReference type="InterPro" id="IPR036982">
    <property type="entry name" value="Deoxyhypusine_synthase_sf"/>
</dbReference>